<dbReference type="PATRIC" id="fig|300852.9.peg.1591"/>
<dbReference type="PROSITE" id="PS01031">
    <property type="entry name" value="SHSP"/>
    <property type="match status" value="1"/>
</dbReference>
<evidence type="ECO:0000256" key="1">
    <source>
        <dbReference type="PROSITE-ProRule" id="PRU00285"/>
    </source>
</evidence>
<dbReference type="HOGENOM" id="CLU_046737_12_2_0"/>
<proteinExistence type="inferred from homology"/>
<evidence type="ECO:0000259" key="3">
    <source>
        <dbReference type="PROSITE" id="PS01031"/>
    </source>
</evidence>
<feature type="domain" description="SHSP" evidence="3">
    <location>
        <begin position="43"/>
        <end position="155"/>
    </location>
</feature>
<dbReference type="PhylomeDB" id="Q5SHV9"/>
<evidence type="ECO:0000313" key="5">
    <source>
        <dbReference type="Proteomes" id="UP000000532"/>
    </source>
</evidence>
<organism evidence="4 5">
    <name type="scientific">Thermus thermophilus (strain ATCC 27634 / DSM 579 / HB8)</name>
    <dbReference type="NCBI Taxonomy" id="300852"/>
    <lineage>
        <taxon>Bacteria</taxon>
        <taxon>Thermotogati</taxon>
        <taxon>Deinococcota</taxon>
        <taxon>Deinococci</taxon>
        <taxon>Thermales</taxon>
        <taxon>Thermaceae</taxon>
        <taxon>Thermus</taxon>
    </lineage>
</organism>
<dbReference type="AlphaFoldDB" id="Q5SHV9"/>
<dbReference type="InterPro" id="IPR031107">
    <property type="entry name" value="Small_HSP"/>
</dbReference>
<reference evidence="4 5" key="1">
    <citation type="submission" date="2004-11" db="EMBL/GenBank/DDBJ databases">
        <title>Complete genome sequence of Thermus thermophilus HB8.</title>
        <authorList>
            <person name="Masui R."/>
            <person name="Kurokawa K."/>
            <person name="Nakagawa N."/>
            <person name="Tokunaga F."/>
            <person name="Koyama Y."/>
            <person name="Shibata T."/>
            <person name="Oshima T."/>
            <person name="Yokoyama S."/>
            <person name="Yasunaga T."/>
            <person name="Kuramitsu S."/>
        </authorList>
    </citation>
    <scope>NUCLEOTIDE SEQUENCE [LARGE SCALE GENOMIC DNA]</scope>
    <source>
        <strain evidence="5">ATCC 27634 / DSM 579 / HB8</strain>
    </source>
</reference>
<dbReference type="CDD" id="cd06464">
    <property type="entry name" value="ACD_sHsps-like"/>
    <property type="match status" value="1"/>
</dbReference>
<name>Q5SHV9_THET8</name>
<evidence type="ECO:0000313" key="4">
    <source>
        <dbReference type="EMBL" id="BAD71444.1"/>
    </source>
</evidence>
<evidence type="ECO:0000256" key="2">
    <source>
        <dbReference type="RuleBase" id="RU003616"/>
    </source>
</evidence>
<dbReference type="Proteomes" id="UP000000532">
    <property type="component" value="Chromosome"/>
</dbReference>
<keyword evidence="4" id="KW-0346">Stress response</keyword>
<gene>
    <name evidence="4" type="ordered locus">TTHA1621</name>
</gene>
<keyword evidence="5" id="KW-1185">Reference proteome</keyword>
<dbReference type="InterPro" id="IPR008978">
    <property type="entry name" value="HSP20-like_chaperone"/>
</dbReference>
<dbReference type="KEGG" id="ttj:TTHA1621"/>
<protein>
    <submittedName>
        <fullName evidence="4">Heat shock protein, class I</fullName>
    </submittedName>
</protein>
<dbReference type="eggNOG" id="COG0071">
    <property type="taxonomic scope" value="Bacteria"/>
</dbReference>
<dbReference type="PANTHER" id="PTHR11527">
    <property type="entry name" value="HEAT-SHOCK PROTEIN 20 FAMILY MEMBER"/>
    <property type="match status" value="1"/>
</dbReference>
<accession>Q5SHV9</accession>
<comment type="similarity">
    <text evidence="1 2">Belongs to the small heat shock protein (HSP20) family.</text>
</comment>
<dbReference type="EnsemblBacteria" id="BAD71444">
    <property type="protein sequence ID" value="BAD71444"/>
    <property type="gene ID" value="BAD71444"/>
</dbReference>
<sequence length="156" mass="17663">MAMTLVRRDARPMELTPFRTWSPFTLVDEVNRLFEEAFSDLVRPAAAYVAPADLYETDEALILEMAVPGMTPEDLEVSLEGNKLTIRGQVKPVADERVRRYYLQEMAHGSFVRTFTLPVEVDASGVKAEFRNGILRLTLPKVAEARARRIPIEVVQ</sequence>
<dbReference type="InterPro" id="IPR002068">
    <property type="entry name" value="A-crystallin/Hsp20_dom"/>
</dbReference>
<dbReference type="EMBL" id="AP008226">
    <property type="protein sequence ID" value="BAD71444.1"/>
    <property type="molecule type" value="Genomic_DNA"/>
</dbReference>
<dbReference type="Pfam" id="PF00011">
    <property type="entry name" value="HSP20"/>
    <property type="match status" value="1"/>
</dbReference>
<dbReference type="Gene3D" id="2.60.40.790">
    <property type="match status" value="1"/>
</dbReference>
<dbReference type="SUPFAM" id="SSF49764">
    <property type="entry name" value="HSP20-like chaperones"/>
    <property type="match status" value="1"/>
</dbReference>